<sequence length="209" mass="23177">MKKFMAIFLISVGIITIFYPKIADQYSYYQKNKLIKEFRSSNAAVASFSEVNRLLEIKYDEDMPEVEEEVNPEIIGSSVIGMIEIGKIDLLLPILYGATEANLKFGAGFLEGTAPLGGTGNTAVAAHRSHAFGKLFNRLDELTTGDQIAIYTNQEMTNYIVQDIKLVLPSDISVLEDTGHDIITLITCHPMTNPTHRLIVHAKRIEEGA</sequence>
<dbReference type="NCBIfam" id="TIGR01076">
    <property type="entry name" value="sortase_fam"/>
    <property type="match status" value="1"/>
</dbReference>
<dbReference type="InterPro" id="IPR042000">
    <property type="entry name" value="Sortase_D_2"/>
</dbReference>
<dbReference type="GO" id="GO:0016787">
    <property type="term" value="F:hydrolase activity"/>
    <property type="evidence" value="ECO:0007669"/>
    <property type="project" value="UniProtKB-KW"/>
</dbReference>
<protein>
    <submittedName>
        <fullName evidence="3">Class D sortase</fullName>
    </submittedName>
</protein>
<feature type="active site" description="Acyl-thioester intermediate" evidence="2">
    <location>
        <position position="188"/>
    </location>
</feature>
<dbReference type="InterPro" id="IPR005754">
    <property type="entry name" value="Sortase"/>
</dbReference>
<comment type="caution">
    <text evidence="3">The sequence shown here is derived from an EMBL/GenBank/DDBJ whole genome shotgun (WGS) entry which is preliminary data.</text>
</comment>
<keyword evidence="4" id="KW-1185">Reference proteome</keyword>
<dbReference type="RefSeq" id="WP_129077160.1">
    <property type="nucleotide sequence ID" value="NZ_QOUX01000020.1"/>
</dbReference>
<dbReference type="Gene3D" id="2.40.260.10">
    <property type="entry name" value="Sortase"/>
    <property type="match status" value="1"/>
</dbReference>
<keyword evidence="1" id="KW-0378">Hydrolase</keyword>
<dbReference type="EMBL" id="QOUX01000020">
    <property type="protein sequence ID" value="RXJ02926.1"/>
    <property type="molecule type" value="Genomic_DNA"/>
</dbReference>
<dbReference type="Pfam" id="PF04203">
    <property type="entry name" value="Sortase"/>
    <property type="match status" value="1"/>
</dbReference>
<dbReference type="OrthoDB" id="154054at2"/>
<proteinExistence type="predicted"/>
<dbReference type="InterPro" id="IPR023365">
    <property type="entry name" value="Sortase_dom-sf"/>
</dbReference>
<evidence type="ECO:0000313" key="4">
    <source>
        <dbReference type="Proteomes" id="UP000290649"/>
    </source>
</evidence>
<dbReference type="CDD" id="cd06166">
    <property type="entry name" value="Sortase_D_2"/>
    <property type="match status" value="1"/>
</dbReference>
<evidence type="ECO:0000256" key="1">
    <source>
        <dbReference type="ARBA" id="ARBA00022801"/>
    </source>
</evidence>
<feature type="active site" description="Proton donor/acceptor" evidence="2">
    <location>
        <position position="127"/>
    </location>
</feature>
<evidence type="ECO:0000256" key="2">
    <source>
        <dbReference type="PIRSR" id="PIRSR605754-1"/>
    </source>
</evidence>
<dbReference type="AlphaFoldDB" id="A0A4Q0VWG8"/>
<organism evidence="3 4">
    <name type="scientific">Anaerobacillus alkaliphilus</name>
    <dbReference type="NCBI Taxonomy" id="1548597"/>
    <lineage>
        <taxon>Bacteria</taxon>
        <taxon>Bacillati</taxon>
        <taxon>Bacillota</taxon>
        <taxon>Bacilli</taxon>
        <taxon>Bacillales</taxon>
        <taxon>Bacillaceae</taxon>
        <taxon>Anaerobacillus</taxon>
    </lineage>
</organism>
<dbReference type="SUPFAM" id="SSF63817">
    <property type="entry name" value="Sortase"/>
    <property type="match status" value="1"/>
</dbReference>
<evidence type="ECO:0000313" key="3">
    <source>
        <dbReference type="EMBL" id="RXJ02926.1"/>
    </source>
</evidence>
<accession>A0A4Q0VWG8</accession>
<reference evidence="3 4" key="1">
    <citation type="journal article" date="2019" name="Int. J. Syst. Evol. Microbiol.">
        <title>Anaerobacillus alkaliphilus sp. nov., a novel alkaliphilic and moderately halophilic bacterium.</title>
        <authorList>
            <person name="Borsodi A.K."/>
            <person name="Aszalos J.M."/>
            <person name="Bihari P."/>
            <person name="Nagy I."/>
            <person name="Schumann P."/>
            <person name="Sproer C."/>
            <person name="Kovacs A.L."/>
            <person name="Boka K."/>
            <person name="Dobosy P."/>
            <person name="Ovari M."/>
            <person name="Szili-Kovacs T."/>
            <person name="Toth E."/>
        </authorList>
    </citation>
    <scope>NUCLEOTIDE SEQUENCE [LARGE SCALE GENOMIC DNA]</scope>
    <source>
        <strain evidence="3 4">B16-10</strain>
    </source>
</reference>
<dbReference type="Proteomes" id="UP000290649">
    <property type="component" value="Unassembled WGS sequence"/>
</dbReference>
<name>A0A4Q0VWG8_9BACI</name>
<gene>
    <name evidence="3" type="ORF">DS745_04900</name>
</gene>